<name>A0A2P5FPP7_TREOI</name>
<evidence type="ECO:0000313" key="1">
    <source>
        <dbReference type="EMBL" id="PON99782.1"/>
    </source>
</evidence>
<organism evidence="1 2">
    <name type="scientific">Trema orientale</name>
    <name type="common">Charcoal tree</name>
    <name type="synonym">Celtis orientalis</name>
    <dbReference type="NCBI Taxonomy" id="63057"/>
    <lineage>
        <taxon>Eukaryota</taxon>
        <taxon>Viridiplantae</taxon>
        <taxon>Streptophyta</taxon>
        <taxon>Embryophyta</taxon>
        <taxon>Tracheophyta</taxon>
        <taxon>Spermatophyta</taxon>
        <taxon>Magnoliopsida</taxon>
        <taxon>eudicotyledons</taxon>
        <taxon>Gunneridae</taxon>
        <taxon>Pentapetalae</taxon>
        <taxon>rosids</taxon>
        <taxon>fabids</taxon>
        <taxon>Rosales</taxon>
        <taxon>Cannabaceae</taxon>
        <taxon>Trema</taxon>
    </lineage>
</organism>
<comment type="caution">
    <text evidence="1">The sequence shown here is derived from an EMBL/GenBank/DDBJ whole genome shotgun (WGS) entry which is preliminary data.</text>
</comment>
<dbReference type="Proteomes" id="UP000237000">
    <property type="component" value="Unassembled WGS sequence"/>
</dbReference>
<dbReference type="InParanoid" id="A0A2P5FPP7"/>
<dbReference type="AlphaFoldDB" id="A0A2P5FPP7"/>
<reference evidence="2" key="1">
    <citation type="submission" date="2016-06" db="EMBL/GenBank/DDBJ databases">
        <title>Parallel loss of symbiosis genes in relatives of nitrogen-fixing non-legume Parasponia.</title>
        <authorList>
            <person name="Van Velzen R."/>
            <person name="Holmer R."/>
            <person name="Bu F."/>
            <person name="Rutten L."/>
            <person name="Van Zeijl A."/>
            <person name="Liu W."/>
            <person name="Santuari L."/>
            <person name="Cao Q."/>
            <person name="Sharma T."/>
            <person name="Shen D."/>
            <person name="Roswanjaya Y."/>
            <person name="Wardhani T."/>
            <person name="Kalhor M.S."/>
            <person name="Jansen J."/>
            <person name="Van den Hoogen J."/>
            <person name="Gungor B."/>
            <person name="Hartog M."/>
            <person name="Hontelez J."/>
            <person name="Verver J."/>
            <person name="Yang W.-C."/>
            <person name="Schijlen E."/>
            <person name="Repin R."/>
            <person name="Schilthuizen M."/>
            <person name="Schranz E."/>
            <person name="Heidstra R."/>
            <person name="Miyata K."/>
            <person name="Fedorova E."/>
            <person name="Kohlen W."/>
            <person name="Bisseling T."/>
            <person name="Smit S."/>
            <person name="Geurts R."/>
        </authorList>
    </citation>
    <scope>NUCLEOTIDE SEQUENCE [LARGE SCALE GENOMIC DNA]</scope>
    <source>
        <strain evidence="2">cv. RG33-2</strain>
    </source>
</reference>
<sequence>MFSVEHPNVDWDEYVDAEVGNLIIKLLLRRVKMEIRSVRTVMVNGVEIHDDCDLKDPNGNIPRLIPQYKRE</sequence>
<dbReference type="OrthoDB" id="10297834at2759"/>
<keyword evidence="2" id="KW-1185">Reference proteome</keyword>
<protein>
    <submittedName>
        <fullName evidence="1">Uncharacterized protein</fullName>
    </submittedName>
</protein>
<gene>
    <name evidence="1" type="ORF">TorRG33x02_045470</name>
</gene>
<proteinExistence type="predicted"/>
<dbReference type="EMBL" id="JXTC01000017">
    <property type="protein sequence ID" value="PON99782.1"/>
    <property type="molecule type" value="Genomic_DNA"/>
</dbReference>
<evidence type="ECO:0000313" key="2">
    <source>
        <dbReference type="Proteomes" id="UP000237000"/>
    </source>
</evidence>
<accession>A0A2P5FPP7</accession>